<evidence type="ECO:0000256" key="3">
    <source>
        <dbReference type="ARBA" id="ARBA00007092"/>
    </source>
</evidence>
<dbReference type="PANTHER" id="PTHR22748:SF6">
    <property type="entry name" value="DNA-(APURINIC OR APYRIMIDINIC SITE) ENDONUCLEASE"/>
    <property type="match status" value="1"/>
</dbReference>
<protein>
    <submittedName>
        <fullName evidence="8">Exodeoxyribonuclease III</fullName>
    </submittedName>
</protein>
<dbReference type="PROSITE" id="PS51435">
    <property type="entry name" value="AP_NUCLEASE_F1_4"/>
    <property type="match status" value="1"/>
</dbReference>
<dbReference type="PANTHER" id="PTHR22748">
    <property type="entry name" value="AP ENDONUCLEASE"/>
    <property type="match status" value="1"/>
</dbReference>
<evidence type="ECO:0000313" key="8">
    <source>
        <dbReference type="EMBL" id="MDU0808850.1"/>
    </source>
</evidence>
<dbReference type="Pfam" id="PF03372">
    <property type="entry name" value="Exo_endo_phos"/>
    <property type="match status" value="1"/>
</dbReference>
<evidence type="ECO:0000259" key="7">
    <source>
        <dbReference type="Pfam" id="PF03372"/>
    </source>
</evidence>
<evidence type="ECO:0000256" key="1">
    <source>
        <dbReference type="ARBA" id="ARBA00001936"/>
    </source>
</evidence>
<evidence type="ECO:0000256" key="2">
    <source>
        <dbReference type="ARBA" id="ARBA00001946"/>
    </source>
</evidence>
<reference evidence="8 9" key="1">
    <citation type="submission" date="2023-09" db="EMBL/GenBank/DDBJ databases">
        <title>Aquirufa genomes.</title>
        <authorList>
            <person name="Pitt A."/>
        </authorList>
    </citation>
    <scope>NUCLEOTIDE SEQUENCE [LARGE SCALE GENOMIC DNA]</scope>
    <source>
        <strain evidence="8 9">LEOWEIH-7C</strain>
    </source>
</reference>
<organism evidence="8 9">
    <name type="scientific">Aquirufa regiilacus</name>
    <dbReference type="NCBI Taxonomy" id="3024868"/>
    <lineage>
        <taxon>Bacteria</taxon>
        <taxon>Pseudomonadati</taxon>
        <taxon>Bacteroidota</taxon>
        <taxon>Cytophagia</taxon>
        <taxon>Cytophagales</taxon>
        <taxon>Flectobacillaceae</taxon>
        <taxon>Aquirufa</taxon>
    </lineage>
</organism>
<comment type="cofactor">
    <cofactor evidence="2">
        <name>Mg(2+)</name>
        <dbReference type="ChEBI" id="CHEBI:18420"/>
    </cofactor>
</comment>
<dbReference type="RefSeq" id="WP_316070582.1">
    <property type="nucleotide sequence ID" value="NZ_JAVNWW010000002.1"/>
</dbReference>
<keyword evidence="4" id="KW-0479">Metal-binding</keyword>
<dbReference type="EMBL" id="JAVNWW010000002">
    <property type="protein sequence ID" value="MDU0808850.1"/>
    <property type="molecule type" value="Genomic_DNA"/>
</dbReference>
<name>A0ABU3TSJ8_9BACT</name>
<dbReference type="InterPro" id="IPR004808">
    <property type="entry name" value="AP_endonuc_1"/>
</dbReference>
<dbReference type="InterPro" id="IPR036691">
    <property type="entry name" value="Endo/exonu/phosph_ase_sf"/>
</dbReference>
<sequence length="257" mass="29496">MLKIISYNVNGIRAAIQKGFVQWLADQQADVICIQELKAEFDQVDTNEIEQLGYSVHWHSAQKKGYSGVAVFTKLQPKHTEIGCGIEKYDFEGRVIRLDFDNFSVMSVYMPSGSSGDERQAFKMEWLTDFQDYIQALRQEIPNLIISGDYNICHRAIDIHNPKGNANSSGFLPEEREWMESFVQNGFVDTFRHINPEQAHAYSWWSYRAGARGKNLGWRIDYHMASETLKDRIANAYILPDAMHSDHCPIVLELNPA</sequence>
<feature type="domain" description="Endonuclease/exonuclease/phosphatase" evidence="7">
    <location>
        <begin position="5"/>
        <end position="242"/>
    </location>
</feature>
<dbReference type="PROSITE" id="PS00726">
    <property type="entry name" value="AP_NUCLEASE_F1_1"/>
    <property type="match status" value="1"/>
</dbReference>
<dbReference type="InterPro" id="IPR020847">
    <property type="entry name" value="AP_endonuclease_F1_BS"/>
</dbReference>
<dbReference type="InterPro" id="IPR020848">
    <property type="entry name" value="AP_endonuclease_F1_CS"/>
</dbReference>
<comment type="cofactor">
    <cofactor evidence="1">
        <name>Mn(2+)</name>
        <dbReference type="ChEBI" id="CHEBI:29035"/>
    </cofactor>
</comment>
<keyword evidence="6" id="KW-0460">Magnesium</keyword>
<dbReference type="SUPFAM" id="SSF56219">
    <property type="entry name" value="DNase I-like"/>
    <property type="match status" value="1"/>
</dbReference>
<dbReference type="Gene3D" id="3.60.10.10">
    <property type="entry name" value="Endonuclease/exonuclease/phosphatase"/>
    <property type="match status" value="1"/>
</dbReference>
<dbReference type="Proteomes" id="UP001249959">
    <property type="component" value="Unassembled WGS sequence"/>
</dbReference>
<keyword evidence="5" id="KW-0378">Hydrolase</keyword>
<evidence type="ECO:0000256" key="5">
    <source>
        <dbReference type="ARBA" id="ARBA00022801"/>
    </source>
</evidence>
<dbReference type="CDD" id="cd10281">
    <property type="entry name" value="Nape_like_AP-endo"/>
    <property type="match status" value="1"/>
</dbReference>
<accession>A0ABU3TSJ8</accession>
<evidence type="ECO:0000256" key="4">
    <source>
        <dbReference type="ARBA" id="ARBA00022723"/>
    </source>
</evidence>
<evidence type="ECO:0000313" key="9">
    <source>
        <dbReference type="Proteomes" id="UP001249959"/>
    </source>
</evidence>
<dbReference type="PROSITE" id="PS00727">
    <property type="entry name" value="AP_NUCLEASE_F1_2"/>
    <property type="match status" value="1"/>
</dbReference>
<dbReference type="NCBIfam" id="TIGR00195">
    <property type="entry name" value="exoDNase_III"/>
    <property type="match status" value="1"/>
</dbReference>
<proteinExistence type="inferred from homology"/>
<comment type="similarity">
    <text evidence="3">Belongs to the DNA repair enzymes AP/ExoA family.</text>
</comment>
<evidence type="ECO:0000256" key="6">
    <source>
        <dbReference type="ARBA" id="ARBA00022842"/>
    </source>
</evidence>
<dbReference type="InterPro" id="IPR005135">
    <property type="entry name" value="Endo/exonuclease/phosphatase"/>
</dbReference>
<dbReference type="NCBIfam" id="TIGR00633">
    <property type="entry name" value="xth"/>
    <property type="match status" value="1"/>
</dbReference>
<comment type="caution">
    <text evidence="8">The sequence shown here is derived from an EMBL/GenBank/DDBJ whole genome shotgun (WGS) entry which is preliminary data.</text>
</comment>
<keyword evidence="9" id="KW-1185">Reference proteome</keyword>
<gene>
    <name evidence="8" type="ORF">PQG45_07365</name>
</gene>